<dbReference type="STRING" id="580166.AUP43_14820"/>
<reference evidence="2 3" key="1">
    <citation type="submission" date="2015-12" db="EMBL/GenBank/DDBJ databases">
        <title>Genome sequence of Oceanibaculum pacificum MCCC 1A02656.</title>
        <authorList>
            <person name="Lu L."/>
            <person name="Lai Q."/>
            <person name="Shao Z."/>
            <person name="Qian P."/>
        </authorList>
    </citation>
    <scope>NUCLEOTIDE SEQUENCE [LARGE SCALE GENOMIC DNA]</scope>
    <source>
        <strain evidence="2 3">MCCC 1A02656</strain>
    </source>
</reference>
<organism evidence="2 3">
    <name type="scientific">Oceanibaculum pacificum</name>
    <dbReference type="NCBI Taxonomy" id="580166"/>
    <lineage>
        <taxon>Bacteria</taxon>
        <taxon>Pseudomonadati</taxon>
        <taxon>Pseudomonadota</taxon>
        <taxon>Alphaproteobacteria</taxon>
        <taxon>Rhodospirillales</taxon>
        <taxon>Oceanibaculaceae</taxon>
        <taxon>Oceanibaculum</taxon>
    </lineage>
</organism>
<dbReference type="PANTHER" id="PTHR33490">
    <property type="entry name" value="BLR5614 PROTEIN-RELATED"/>
    <property type="match status" value="1"/>
</dbReference>
<evidence type="ECO:0000313" key="2">
    <source>
        <dbReference type="EMBL" id="KZC98278.1"/>
    </source>
</evidence>
<dbReference type="InterPro" id="IPR002931">
    <property type="entry name" value="Transglutaminase-like"/>
</dbReference>
<protein>
    <submittedName>
        <fullName evidence="2">Transglutaminase</fullName>
    </submittedName>
</protein>
<keyword evidence="3" id="KW-1185">Reference proteome</keyword>
<evidence type="ECO:0000313" key="3">
    <source>
        <dbReference type="Proteomes" id="UP000076400"/>
    </source>
</evidence>
<evidence type="ECO:0000259" key="1">
    <source>
        <dbReference type="SMART" id="SM00460"/>
    </source>
</evidence>
<dbReference type="RefSeq" id="WP_067560263.1">
    <property type="nucleotide sequence ID" value="NZ_LPXN01000172.1"/>
</dbReference>
<accession>A0A154VA81</accession>
<comment type="caution">
    <text evidence="2">The sequence shown here is derived from an EMBL/GenBank/DDBJ whole genome shotgun (WGS) entry which is preliminary data.</text>
</comment>
<sequence>MKLLTVEHSTIYRYRRPVQFGEHRLMFRPRDSHDMRLISTGLRITPHADIRWLHDVFNNSIAIATFDAPGERLEFTSTITLEHYGASYPDLNIEPHAAIFPFTYAGDEMADLGRTVERHYDDPEHKVLNWARRFLNPSGPTLTYEMLIAMTEAVKRDFRYGRRYDIGTQDPVETLDTREGTCRDFALLMMEAVRSLGLAARFVSGYLYDPALDGGGDSMVGAGDTHAWVQVYLPGAGWVEFDPTNGLIGGANLVRVAVARDPSQAIPLQGTFIGNAEDFLDMQVKVNVTTRQRGTLARAG</sequence>
<dbReference type="InterPro" id="IPR038765">
    <property type="entry name" value="Papain-like_cys_pep_sf"/>
</dbReference>
<dbReference type="EMBL" id="LPXN01000172">
    <property type="protein sequence ID" value="KZC98278.1"/>
    <property type="molecule type" value="Genomic_DNA"/>
</dbReference>
<dbReference type="Pfam" id="PF01841">
    <property type="entry name" value="Transglut_core"/>
    <property type="match status" value="1"/>
</dbReference>
<dbReference type="SUPFAM" id="SSF54001">
    <property type="entry name" value="Cysteine proteinases"/>
    <property type="match status" value="1"/>
</dbReference>
<dbReference type="PANTHER" id="PTHR33490:SF1">
    <property type="entry name" value="SLL1233 PROTEIN"/>
    <property type="match status" value="1"/>
</dbReference>
<dbReference type="OrthoDB" id="9804023at2"/>
<dbReference type="AlphaFoldDB" id="A0A154VA81"/>
<dbReference type="Pfam" id="PF08379">
    <property type="entry name" value="Bact_transglu_N"/>
    <property type="match status" value="1"/>
</dbReference>
<feature type="domain" description="Transglutaminase-like" evidence="1">
    <location>
        <begin position="174"/>
        <end position="245"/>
    </location>
</feature>
<name>A0A154VA81_9PROT</name>
<dbReference type="SMART" id="SM00460">
    <property type="entry name" value="TGc"/>
    <property type="match status" value="1"/>
</dbReference>
<dbReference type="Gene3D" id="3.10.620.30">
    <property type="match status" value="1"/>
</dbReference>
<dbReference type="InterPro" id="IPR013589">
    <property type="entry name" value="Bac_transglu_N"/>
</dbReference>
<proteinExistence type="predicted"/>
<gene>
    <name evidence="2" type="ORF">AUP43_14820</name>
</gene>
<dbReference type="Proteomes" id="UP000076400">
    <property type="component" value="Unassembled WGS sequence"/>
</dbReference>